<evidence type="ECO:0000313" key="1">
    <source>
        <dbReference type="EMBL" id="DAD25529.1"/>
    </source>
</evidence>
<organism evidence="1 3">
    <name type="scientific">Nelumbo nucifera</name>
    <name type="common">Sacred lotus</name>
    <dbReference type="NCBI Taxonomy" id="4432"/>
    <lineage>
        <taxon>Eukaryota</taxon>
        <taxon>Viridiplantae</taxon>
        <taxon>Streptophyta</taxon>
        <taxon>Embryophyta</taxon>
        <taxon>Tracheophyta</taxon>
        <taxon>Spermatophyta</taxon>
        <taxon>Magnoliopsida</taxon>
        <taxon>Proteales</taxon>
        <taxon>Nelumbonaceae</taxon>
        <taxon>Nelumbo</taxon>
    </lineage>
</organism>
<comment type="caution">
    <text evidence="1">The sequence shown here is derived from an EMBL/GenBank/DDBJ whole genome shotgun (WGS) entry which is preliminary data.</text>
</comment>
<evidence type="ECO:0000313" key="3">
    <source>
        <dbReference type="Proteomes" id="UP000607653"/>
    </source>
</evidence>
<name>A0A822Y2J5_NELNU</name>
<accession>A0A822Y2J5</accession>
<reference evidence="1 3" key="1">
    <citation type="journal article" date="2020" name="Mol. Biol. Evol.">
        <title>Distinct Expression and Methylation Patterns for Genes with Different Fates following a Single Whole-Genome Duplication in Flowering Plants.</title>
        <authorList>
            <person name="Shi T."/>
            <person name="Rahmani R.S."/>
            <person name="Gugger P.F."/>
            <person name="Wang M."/>
            <person name="Li H."/>
            <person name="Zhang Y."/>
            <person name="Li Z."/>
            <person name="Wang Q."/>
            <person name="Van de Peer Y."/>
            <person name="Marchal K."/>
            <person name="Chen J."/>
        </authorList>
    </citation>
    <scope>NUCLEOTIDE SEQUENCE [LARGE SCALE GENOMIC DNA]</scope>
    <source>
        <tissue evidence="1">Leaf</tissue>
    </source>
</reference>
<dbReference type="Proteomes" id="UP000607653">
    <property type="component" value="Unassembled WGS sequence"/>
</dbReference>
<dbReference type="AlphaFoldDB" id="A0A822Y2J5"/>
<dbReference type="EMBL" id="DUZY01000001">
    <property type="protein sequence ID" value="DAD25593.1"/>
    <property type="molecule type" value="Genomic_DNA"/>
</dbReference>
<dbReference type="PANTHER" id="PTHR48475:SF1">
    <property type="entry name" value="RNASE H TYPE-1 DOMAIN-CONTAINING PROTEIN"/>
    <property type="match status" value="1"/>
</dbReference>
<dbReference type="EMBL" id="DUZY01000001">
    <property type="protein sequence ID" value="DAD25529.1"/>
    <property type="molecule type" value="Genomic_DNA"/>
</dbReference>
<protein>
    <submittedName>
        <fullName evidence="1">Uncharacterized protein</fullName>
    </submittedName>
</protein>
<dbReference type="PANTHER" id="PTHR48475">
    <property type="entry name" value="RIBONUCLEASE H"/>
    <property type="match status" value="1"/>
</dbReference>
<proteinExistence type="predicted"/>
<evidence type="ECO:0000313" key="2">
    <source>
        <dbReference type="EMBL" id="DAD25593.1"/>
    </source>
</evidence>
<sequence length="152" mass="17123">MSTGATPYSLAFGTEAVLPVEIEFPAMRLASANFLPSDSAAYAEAQLADLDALDEERIRALQHLQIYRQRMARAYDKKVLPRPFLEGYLVLRQVTKLRAGQPMTKFEPNWEGPYIIHKVYGNGCYELADLNEEAIPVPKNGKFLKLWYGGAK</sequence>
<gene>
    <name evidence="1" type="ORF">HUJ06_026993</name>
    <name evidence="2" type="ORF">HUJ06_027057</name>
</gene>
<keyword evidence="3" id="KW-1185">Reference proteome</keyword>